<gene>
    <name evidence="1" type="ORF">EDD42_1220</name>
</gene>
<reference evidence="1 2" key="1">
    <citation type="submission" date="2018-11" db="EMBL/GenBank/DDBJ databases">
        <title>Sequencing the genomes of 1000 actinobacteria strains.</title>
        <authorList>
            <person name="Klenk H.-P."/>
        </authorList>
    </citation>
    <scope>NUCLEOTIDE SEQUENCE [LARGE SCALE GENOMIC DNA]</scope>
    <source>
        <strain evidence="1 2">DSM 14012</strain>
    </source>
</reference>
<evidence type="ECO:0000313" key="2">
    <source>
        <dbReference type="Proteomes" id="UP000266915"/>
    </source>
</evidence>
<proteinExistence type="predicted"/>
<dbReference type="AlphaFoldDB" id="A0A3N2C0Y1"/>
<dbReference type="Proteomes" id="UP000266915">
    <property type="component" value="Unassembled WGS sequence"/>
</dbReference>
<protein>
    <recommendedName>
        <fullName evidence="3">Asparagine synthase</fullName>
    </recommendedName>
</protein>
<organism evidence="1 2">
    <name type="scientific">Plantibacter flavus</name>
    <dbReference type="NCBI Taxonomy" id="150123"/>
    <lineage>
        <taxon>Bacteria</taxon>
        <taxon>Bacillati</taxon>
        <taxon>Actinomycetota</taxon>
        <taxon>Actinomycetes</taxon>
        <taxon>Micrococcales</taxon>
        <taxon>Microbacteriaceae</taxon>
        <taxon>Plantibacter</taxon>
    </lineage>
</organism>
<keyword evidence="2" id="KW-1185">Reference proteome</keyword>
<sequence length="215" mass="24547">MGVWRKSRRKPMKPYVAPPEVAPPPVEHAVEEGLLIARSWTVVEVTNWIIERALRDGASYDAEATQSAVRRELGRMADEQEEYADLAREARQTAFQRRGSARHQHDYRAGDLSALSRRREVYSGLAAELRRVSKDEEFVAAIAESARERAWGDLERAIQAKLDRVLDEPVVDEHYRRARSQRLRWFRDLDLAALIAANPNDGSMPVDDGPNPYED</sequence>
<accession>A0A3N2C0Y1</accession>
<name>A0A3N2C0Y1_9MICO</name>
<evidence type="ECO:0008006" key="3">
    <source>
        <dbReference type="Google" id="ProtNLM"/>
    </source>
</evidence>
<dbReference type="EMBL" id="RKHL01000001">
    <property type="protein sequence ID" value="ROR81167.1"/>
    <property type="molecule type" value="Genomic_DNA"/>
</dbReference>
<comment type="caution">
    <text evidence="1">The sequence shown here is derived from an EMBL/GenBank/DDBJ whole genome shotgun (WGS) entry which is preliminary data.</text>
</comment>
<evidence type="ECO:0000313" key="1">
    <source>
        <dbReference type="EMBL" id="ROR81167.1"/>
    </source>
</evidence>